<gene>
    <name evidence="4" type="ORF">H8698_10135</name>
</gene>
<evidence type="ECO:0000259" key="3">
    <source>
        <dbReference type="PROSITE" id="PS51272"/>
    </source>
</evidence>
<evidence type="ECO:0000313" key="5">
    <source>
        <dbReference type="Proteomes" id="UP000611762"/>
    </source>
</evidence>
<sequence>MRRTNKIVSLMLALGMLLSMALPTVTSAADLSFSDVPSDYTYYSAITDLTAEGIINGFEDGTFKPEDPVTRAQFTKLICLAENSGNIKYSEADRAKFPDVVSTGTDAHWAIDFITTAKNSGIINGYDDGTFKPENSVLYEQAVKMAVCALGYTEDRAERAGGTAGAYPSGYLNLAVKAKLLDKISGAKMGEPLTRGRVAQLIYNMRNAEMVDPITGETSGSMRDQTSSTRSSAEGRIVAVYGTSLYYDEESECNKKQIELELSSGKREFYGIENLDINDLNDYLGRSVTVYYDIESGADYYEAYNIAFQNKKNYELTINMDDIEEFNGSKLEYWTEDKDDTENISIDSDIAIIHNGQSVNEDFGDIIDEFASQSGYITLVCSMNNDIADVAFIRTYETIFVNSPKDSKNYKVYDYYDSSKSFILDETDKSKKITFTKNGSPSDFSGIPTTCVLSVSESSDGKLVDVQISTKTQAGTVTDILSDDRIKIDKTPNTYYRFTESCNRSEQINAGMYVQFYLDAFGRVARYTVSSEKSFAYGYLAAAEAGTMTDPKVEVMIYKMSSSNSTLTGNQYALKDSVKIDGKVYSVSKNSDAIMDLLRSTAAKSGINAAIDGKEPENAEFAQPIRYTTTGNVIDSILTSNSTGEINVSLNLVNYTSEPLLCKATGSTLDKYTISGSQVILVPSDRINGTYMTKSYSYFKKDESYYVQLANVPSTNKPAAIYVYGTATGGADVTTEVLSETNIPMIVTRASDVNYKDQIRRCLKLLSATGEELEVYDDGRDNTDAVRTVSAGDVIRVAADGDKLVDAIEVLAVAEDVVSGKQKNLVTFDGTSNGKDELDAPLRVVTGLVHNAKENTVVMAPSFDYPTDEDVYTYTYTENVNVYVIDTSRAGKDNMIEEGNFSNIIGYNQRAEDPSKVMVYTKKGDVVAMIVFK</sequence>
<keyword evidence="1" id="KW-0677">Repeat</keyword>
<dbReference type="InterPro" id="IPR001119">
    <property type="entry name" value="SLH_dom"/>
</dbReference>
<evidence type="ECO:0000313" key="4">
    <source>
        <dbReference type="EMBL" id="MBC8541334.1"/>
    </source>
</evidence>
<dbReference type="PANTHER" id="PTHR43308">
    <property type="entry name" value="OUTER MEMBRANE PROTEIN ALPHA-RELATED"/>
    <property type="match status" value="1"/>
</dbReference>
<evidence type="ECO:0000256" key="1">
    <source>
        <dbReference type="ARBA" id="ARBA00022737"/>
    </source>
</evidence>
<name>A0A926DQ71_9FIRM</name>
<dbReference type="Proteomes" id="UP000611762">
    <property type="component" value="Unassembled WGS sequence"/>
</dbReference>
<feature type="domain" description="SLH" evidence="3">
    <location>
        <begin position="97"/>
        <end position="160"/>
    </location>
</feature>
<reference evidence="4" key="1">
    <citation type="submission" date="2020-08" db="EMBL/GenBank/DDBJ databases">
        <title>Genome public.</title>
        <authorList>
            <person name="Liu C."/>
            <person name="Sun Q."/>
        </authorList>
    </citation>
    <scope>NUCLEOTIDE SEQUENCE</scope>
    <source>
        <strain evidence="4">H8</strain>
    </source>
</reference>
<dbReference type="AlphaFoldDB" id="A0A926DQ71"/>
<proteinExistence type="predicted"/>
<dbReference type="EMBL" id="JACRSU010000003">
    <property type="protein sequence ID" value="MBC8541334.1"/>
    <property type="molecule type" value="Genomic_DNA"/>
</dbReference>
<keyword evidence="5" id="KW-1185">Reference proteome</keyword>
<dbReference type="Pfam" id="PF00395">
    <property type="entry name" value="SLH"/>
    <property type="match status" value="2"/>
</dbReference>
<feature type="chain" id="PRO_5039446012" evidence="2">
    <location>
        <begin position="29"/>
        <end position="933"/>
    </location>
</feature>
<protein>
    <submittedName>
        <fullName evidence="4">S-layer homology domain-containing protein</fullName>
    </submittedName>
</protein>
<organism evidence="4 5">
    <name type="scientific">Congzhengia minquanensis</name>
    <dbReference type="NCBI Taxonomy" id="2763657"/>
    <lineage>
        <taxon>Bacteria</taxon>
        <taxon>Bacillati</taxon>
        <taxon>Bacillota</taxon>
        <taxon>Clostridia</taxon>
        <taxon>Eubacteriales</taxon>
        <taxon>Oscillospiraceae</taxon>
        <taxon>Congzhengia</taxon>
    </lineage>
</organism>
<feature type="signal peptide" evidence="2">
    <location>
        <begin position="1"/>
        <end position="28"/>
    </location>
</feature>
<feature type="domain" description="SLH" evidence="3">
    <location>
        <begin position="29"/>
        <end position="92"/>
    </location>
</feature>
<dbReference type="PROSITE" id="PS51272">
    <property type="entry name" value="SLH"/>
    <property type="match status" value="2"/>
</dbReference>
<accession>A0A926DQ71</accession>
<dbReference type="PANTHER" id="PTHR43308:SF5">
    <property type="entry name" value="S-LAYER PROTEIN _ PEPTIDOGLYCAN ENDO-BETA-N-ACETYLGLUCOSAMINIDASE"/>
    <property type="match status" value="1"/>
</dbReference>
<dbReference type="RefSeq" id="WP_249313381.1">
    <property type="nucleotide sequence ID" value="NZ_JACRSU010000003.1"/>
</dbReference>
<comment type="caution">
    <text evidence="4">The sequence shown here is derived from an EMBL/GenBank/DDBJ whole genome shotgun (WGS) entry which is preliminary data.</text>
</comment>
<keyword evidence="2" id="KW-0732">Signal</keyword>
<dbReference type="InterPro" id="IPR051465">
    <property type="entry name" value="Cell_Envelope_Struct_Comp"/>
</dbReference>
<evidence type="ECO:0000256" key="2">
    <source>
        <dbReference type="SAM" id="SignalP"/>
    </source>
</evidence>